<evidence type="ECO:0000259" key="2">
    <source>
        <dbReference type="Pfam" id="PF11396"/>
    </source>
</evidence>
<dbReference type="AlphaFoldDB" id="A0A1T5CS71"/>
<evidence type="ECO:0000313" key="3">
    <source>
        <dbReference type="EMBL" id="SKB62322.1"/>
    </source>
</evidence>
<dbReference type="RefSeq" id="WP_079721035.1">
    <property type="nucleotide sequence ID" value="NZ_FUYY01000003.1"/>
</dbReference>
<dbReference type="Gene3D" id="3.40.1420.30">
    <property type="match status" value="1"/>
</dbReference>
<sequence length="143" mass="16283">MKKVILSGFFAISSLGMFAQANTKNLPATAKDFIQQNFSSNTIQEVEENANWKIWEDEKYEVKLSNGVELDFDENGNIIEMESQNDTIIPLSALPANITSYLQENYPNIQVVGWEKQKKEQEVELADGIELEFDAEGNFRKID</sequence>
<dbReference type="STRING" id="241145.SAMN05660776_2183"/>
<feature type="signal peptide" evidence="1">
    <location>
        <begin position="1"/>
        <end position="21"/>
    </location>
</feature>
<organism evidence="3 4">
    <name type="scientific">Salegentibacter holothuriorum</name>
    <dbReference type="NCBI Taxonomy" id="241145"/>
    <lineage>
        <taxon>Bacteria</taxon>
        <taxon>Pseudomonadati</taxon>
        <taxon>Bacteroidota</taxon>
        <taxon>Flavobacteriia</taxon>
        <taxon>Flavobacteriales</taxon>
        <taxon>Flavobacteriaceae</taxon>
        <taxon>Salegentibacter</taxon>
    </lineage>
</organism>
<gene>
    <name evidence="3" type="ORF">SAMN05660776_2183</name>
</gene>
<feature type="chain" id="PRO_5013341230" evidence="1">
    <location>
        <begin position="22"/>
        <end position="143"/>
    </location>
</feature>
<keyword evidence="4" id="KW-1185">Reference proteome</keyword>
<dbReference type="EMBL" id="FUYY01000003">
    <property type="protein sequence ID" value="SKB62322.1"/>
    <property type="molecule type" value="Genomic_DNA"/>
</dbReference>
<evidence type="ECO:0000256" key="1">
    <source>
        <dbReference type="SAM" id="SignalP"/>
    </source>
</evidence>
<reference evidence="4" key="1">
    <citation type="submission" date="2017-02" db="EMBL/GenBank/DDBJ databases">
        <authorList>
            <person name="Varghese N."/>
            <person name="Submissions S."/>
        </authorList>
    </citation>
    <scope>NUCLEOTIDE SEQUENCE [LARGE SCALE GENOMIC DNA]</scope>
    <source>
        <strain evidence="4">DSM 23405</strain>
    </source>
</reference>
<proteinExistence type="predicted"/>
<keyword evidence="1" id="KW-0732">Signal</keyword>
<evidence type="ECO:0000313" key="4">
    <source>
        <dbReference type="Proteomes" id="UP000190230"/>
    </source>
</evidence>
<feature type="domain" description="Putative beta-lactamase-inhibitor-like PepSY-like" evidence="2">
    <location>
        <begin position="59"/>
        <end position="140"/>
    </location>
</feature>
<dbReference type="SUPFAM" id="SSF160574">
    <property type="entry name" value="BT0923-like"/>
    <property type="match status" value="1"/>
</dbReference>
<dbReference type="Proteomes" id="UP000190230">
    <property type="component" value="Unassembled WGS sequence"/>
</dbReference>
<dbReference type="OrthoDB" id="710080at2"/>
<dbReference type="Pfam" id="PF11396">
    <property type="entry name" value="PepSY_like"/>
    <property type="match status" value="1"/>
</dbReference>
<protein>
    <submittedName>
        <fullName evidence="3">Putative beta-lactamase-inhibitor-like, PepSY-like</fullName>
    </submittedName>
</protein>
<name>A0A1T5CS71_9FLAO</name>
<dbReference type="InterPro" id="IPR021533">
    <property type="entry name" value="PepSY-like"/>
</dbReference>
<accession>A0A1T5CS71</accession>